<feature type="non-terminal residue" evidence="2">
    <location>
        <position position="217"/>
    </location>
</feature>
<evidence type="ECO:0000313" key="2">
    <source>
        <dbReference type="EMBL" id="CAK0893891.1"/>
    </source>
</evidence>
<dbReference type="EMBL" id="CAUYUJ010019824">
    <property type="protein sequence ID" value="CAK0893891.1"/>
    <property type="molecule type" value="Genomic_DNA"/>
</dbReference>
<feature type="non-terminal residue" evidence="2">
    <location>
        <position position="1"/>
    </location>
</feature>
<evidence type="ECO:0000313" key="3">
    <source>
        <dbReference type="Proteomes" id="UP001189429"/>
    </source>
</evidence>
<comment type="caution">
    <text evidence="2">The sequence shown here is derived from an EMBL/GenBank/DDBJ whole genome shotgun (WGS) entry which is preliminary data.</text>
</comment>
<gene>
    <name evidence="2" type="ORF">PCOR1329_LOCUS73099</name>
</gene>
<evidence type="ECO:0000256" key="1">
    <source>
        <dbReference type="SAM" id="MobiDB-lite"/>
    </source>
</evidence>
<organism evidence="2 3">
    <name type="scientific">Prorocentrum cordatum</name>
    <dbReference type="NCBI Taxonomy" id="2364126"/>
    <lineage>
        <taxon>Eukaryota</taxon>
        <taxon>Sar</taxon>
        <taxon>Alveolata</taxon>
        <taxon>Dinophyceae</taxon>
        <taxon>Prorocentrales</taxon>
        <taxon>Prorocentraceae</taxon>
        <taxon>Prorocentrum</taxon>
    </lineage>
</organism>
<protein>
    <recommendedName>
        <fullName evidence="4">RanBP2-type domain-containing protein</fullName>
    </recommendedName>
</protein>
<accession>A0ABN9X7Q7</accession>
<feature type="compositionally biased region" description="Basic and acidic residues" evidence="1">
    <location>
        <begin position="179"/>
        <end position="194"/>
    </location>
</feature>
<keyword evidence="3" id="KW-1185">Reference proteome</keyword>
<feature type="region of interest" description="Disordered" evidence="1">
    <location>
        <begin position="153"/>
        <end position="194"/>
    </location>
</feature>
<evidence type="ECO:0008006" key="4">
    <source>
        <dbReference type="Google" id="ProtNLM"/>
    </source>
</evidence>
<name>A0ABN9X7Q7_9DINO</name>
<proteinExistence type="predicted"/>
<dbReference type="Proteomes" id="UP001189429">
    <property type="component" value="Unassembled WGS sequence"/>
</dbReference>
<reference evidence="2" key="1">
    <citation type="submission" date="2023-10" db="EMBL/GenBank/DDBJ databases">
        <authorList>
            <person name="Chen Y."/>
            <person name="Shah S."/>
            <person name="Dougan E. K."/>
            <person name="Thang M."/>
            <person name="Chan C."/>
        </authorList>
    </citation>
    <scope>NUCLEOTIDE SEQUENCE [LARGE SCALE GENOMIC DNA]</scope>
</reference>
<sequence>DKADEMATEARQPKKQVPWVPTSAYLSNAEYYVKMWRCRCGAENFGFRKTCYWCSGAPPPETAEMQRKQKEDMLSFPRPPDVGGDAPKVFDLVSDSVASHGVEPHKDEGTIFEESRAGNYEEDFVSVGGLGSQAAGCRAPQRVGASLISNPVGASLDSQTEDGRGTNASLPQPIGASRDFSESDGKHKDDDLEGVRSQACLDTLSDKVGLIGAQAFD</sequence>